<dbReference type="EMBL" id="CAJVQC010055960">
    <property type="protein sequence ID" value="CAG8795906.1"/>
    <property type="molecule type" value="Genomic_DNA"/>
</dbReference>
<sequence length="116" mass="13502">MEIESLLTATAEKVDIIFNKLLVSNENIIDWVQFYQKSYIIASLNLNISKISHNDWHAASNSTNYVEAAHATSNREEKQLKLMTAILREQRLDMQYFKRIKIKNNYNIDLSGHDKS</sequence>
<organism evidence="1 2">
    <name type="scientific">Racocetra persica</name>
    <dbReference type="NCBI Taxonomy" id="160502"/>
    <lineage>
        <taxon>Eukaryota</taxon>
        <taxon>Fungi</taxon>
        <taxon>Fungi incertae sedis</taxon>
        <taxon>Mucoromycota</taxon>
        <taxon>Glomeromycotina</taxon>
        <taxon>Glomeromycetes</taxon>
        <taxon>Diversisporales</taxon>
        <taxon>Gigasporaceae</taxon>
        <taxon>Racocetra</taxon>
    </lineage>
</organism>
<accession>A0ACA9RIP5</accession>
<evidence type="ECO:0000313" key="1">
    <source>
        <dbReference type="EMBL" id="CAG8795906.1"/>
    </source>
</evidence>
<protein>
    <submittedName>
        <fullName evidence="1">7480_t:CDS:1</fullName>
    </submittedName>
</protein>
<gene>
    <name evidence="1" type="ORF">RPERSI_LOCUS20055</name>
</gene>
<keyword evidence="2" id="KW-1185">Reference proteome</keyword>
<dbReference type="Proteomes" id="UP000789920">
    <property type="component" value="Unassembled WGS sequence"/>
</dbReference>
<evidence type="ECO:0000313" key="2">
    <source>
        <dbReference type="Proteomes" id="UP000789920"/>
    </source>
</evidence>
<reference evidence="1" key="1">
    <citation type="submission" date="2021-06" db="EMBL/GenBank/DDBJ databases">
        <authorList>
            <person name="Kallberg Y."/>
            <person name="Tangrot J."/>
            <person name="Rosling A."/>
        </authorList>
    </citation>
    <scope>NUCLEOTIDE SEQUENCE</scope>
    <source>
        <strain evidence="1">MA461A</strain>
    </source>
</reference>
<name>A0ACA9RIP5_9GLOM</name>
<feature type="non-terminal residue" evidence="1">
    <location>
        <position position="116"/>
    </location>
</feature>
<proteinExistence type="predicted"/>
<comment type="caution">
    <text evidence="1">The sequence shown here is derived from an EMBL/GenBank/DDBJ whole genome shotgun (WGS) entry which is preliminary data.</text>
</comment>